<sequence length="100" mass="10693">MLGAVEQLGAAWNCVETHSAHCVSMGPLLLLPASWLATPPSAPLILYMVGLSFTLNIKPKCSISPNVIVEAFKKPNAELASCLDARHGFLVVKLPLQDLL</sequence>
<dbReference type="Proteomes" id="UP001157502">
    <property type="component" value="Chromosome 9"/>
</dbReference>
<organism evidence="1 2">
    <name type="scientific">Dallia pectoralis</name>
    <name type="common">Alaska blackfish</name>
    <dbReference type="NCBI Taxonomy" id="75939"/>
    <lineage>
        <taxon>Eukaryota</taxon>
        <taxon>Metazoa</taxon>
        <taxon>Chordata</taxon>
        <taxon>Craniata</taxon>
        <taxon>Vertebrata</taxon>
        <taxon>Euteleostomi</taxon>
        <taxon>Actinopterygii</taxon>
        <taxon>Neopterygii</taxon>
        <taxon>Teleostei</taxon>
        <taxon>Protacanthopterygii</taxon>
        <taxon>Esociformes</taxon>
        <taxon>Umbridae</taxon>
        <taxon>Dallia</taxon>
    </lineage>
</organism>
<proteinExistence type="predicted"/>
<keyword evidence="2" id="KW-1185">Reference proteome</keyword>
<gene>
    <name evidence="1" type="ORF">DPEC_G00110960</name>
</gene>
<reference evidence="1" key="1">
    <citation type="submission" date="2021-05" db="EMBL/GenBank/DDBJ databases">
        <authorList>
            <person name="Pan Q."/>
            <person name="Jouanno E."/>
            <person name="Zahm M."/>
            <person name="Klopp C."/>
            <person name="Cabau C."/>
            <person name="Louis A."/>
            <person name="Berthelot C."/>
            <person name="Parey E."/>
            <person name="Roest Crollius H."/>
            <person name="Montfort J."/>
            <person name="Robinson-Rechavi M."/>
            <person name="Bouchez O."/>
            <person name="Lampietro C."/>
            <person name="Lopez Roques C."/>
            <person name="Donnadieu C."/>
            <person name="Postlethwait J."/>
            <person name="Bobe J."/>
            <person name="Dillon D."/>
            <person name="Chandos A."/>
            <person name="von Hippel F."/>
            <person name="Guiguen Y."/>
        </authorList>
    </citation>
    <scope>NUCLEOTIDE SEQUENCE</scope>
    <source>
        <strain evidence="1">YG-Jan2019</strain>
    </source>
</reference>
<comment type="caution">
    <text evidence="1">The sequence shown here is derived from an EMBL/GenBank/DDBJ whole genome shotgun (WGS) entry which is preliminary data.</text>
</comment>
<dbReference type="EMBL" id="CM055736">
    <property type="protein sequence ID" value="KAJ8006799.1"/>
    <property type="molecule type" value="Genomic_DNA"/>
</dbReference>
<accession>A0ACC2GSW9</accession>
<name>A0ACC2GSW9_DALPE</name>
<evidence type="ECO:0000313" key="2">
    <source>
        <dbReference type="Proteomes" id="UP001157502"/>
    </source>
</evidence>
<protein>
    <submittedName>
        <fullName evidence="1">Uncharacterized protein</fullName>
    </submittedName>
</protein>
<evidence type="ECO:0000313" key="1">
    <source>
        <dbReference type="EMBL" id="KAJ8006799.1"/>
    </source>
</evidence>